<dbReference type="PANTHER" id="PTHR31752:SF18">
    <property type="entry name" value="AUXIN EFFLUX CARRIER COMPONENT 1"/>
    <property type="match status" value="1"/>
</dbReference>
<organism evidence="9">
    <name type="scientific">Volvox ferrisii</name>
    <dbReference type="NCBI Taxonomy" id="1075618"/>
    <lineage>
        <taxon>Eukaryota</taxon>
        <taxon>Viridiplantae</taxon>
        <taxon>Chlorophyta</taxon>
        <taxon>core chlorophytes</taxon>
        <taxon>Chlorophyceae</taxon>
        <taxon>CS clade</taxon>
        <taxon>Chlamydomonadales</taxon>
        <taxon>Volvocaceae</taxon>
        <taxon>Volvox</taxon>
    </lineage>
</organism>
<dbReference type="GO" id="GO:0055085">
    <property type="term" value="P:transmembrane transport"/>
    <property type="evidence" value="ECO:0007669"/>
    <property type="project" value="InterPro"/>
</dbReference>
<dbReference type="Pfam" id="PF03547">
    <property type="entry name" value="Mem_trans"/>
    <property type="match status" value="1"/>
</dbReference>
<feature type="region of interest" description="Disordered" evidence="7">
    <location>
        <begin position="442"/>
        <end position="487"/>
    </location>
</feature>
<comment type="subcellular location">
    <subcellularLocation>
        <location evidence="1">Membrane</location>
        <topology evidence="1">Multi-pass membrane protein</topology>
    </subcellularLocation>
</comment>
<evidence type="ECO:0000256" key="2">
    <source>
        <dbReference type="ARBA" id="ARBA00009177"/>
    </source>
</evidence>
<evidence type="ECO:0000256" key="7">
    <source>
        <dbReference type="SAM" id="MobiDB-lite"/>
    </source>
</evidence>
<feature type="transmembrane region" description="Helical" evidence="8">
    <location>
        <begin position="43"/>
        <end position="60"/>
    </location>
</feature>
<feature type="region of interest" description="Disordered" evidence="7">
    <location>
        <begin position="264"/>
        <end position="302"/>
    </location>
</feature>
<proteinExistence type="inferred from homology"/>
<evidence type="ECO:0000256" key="8">
    <source>
        <dbReference type="SAM" id="Phobius"/>
    </source>
</evidence>
<feature type="transmembrane region" description="Helical" evidence="8">
    <location>
        <begin position="72"/>
        <end position="90"/>
    </location>
</feature>
<feature type="transmembrane region" description="Helical" evidence="8">
    <location>
        <begin position="102"/>
        <end position="121"/>
    </location>
</feature>
<feature type="transmembrane region" description="Helical" evidence="8">
    <location>
        <begin position="817"/>
        <end position="838"/>
    </location>
</feature>
<evidence type="ECO:0000256" key="1">
    <source>
        <dbReference type="ARBA" id="ARBA00004141"/>
    </source>
</evidence>
<feature type="transmembrane region" description="Helical" evidence="8">
    <location>
        <begin position="12"/>
        <end position="31"/>
    </location>
</feature>
<evidence type="ECO:0000256" key="4">
    <source>
        <dbReference type="ARBA" id="ARBA00022692"/>
    </source>
</evidence>
<dbReference type="AlphaFoldDB" id="A0A075M2R3"/>
<feature type="region of interest" description="Disordered" evidence="7">
    <location>
        <begin position="345"/>
        <end position="369"/>
    </location>
</feature>
<comment type="similarity">
    <text evidence="2">Belongs to the auxin efflux carrier (TC 2.A.69.1) family.</text>
</comment>
<evidence type="ECO:0000313" key="9">
    <source>
        <dbReference type="EMBL" id="AIF73521.1"/>
    </source>
</evidence>
<dbReference type="GO" id="GO:0016020">
    <property type="term" value="C:membrane"/>
    <property type="evidence" value="ECO:0007669"/>
    <property type="project" value="UniProtKB-SubCell"/>
</dbReference>
<feature type="transmembrane region" description="Helical" evidence="8">
    <location>
        <begin position="679"/>
        <end position="702"/>
    </location>
</feature>
<reference evidence="9" key="1">
    <citation type="journal article" date="2014" name="Evolution">
        <title>Early evolution of the genetic basis for soma in the volvocaceae.</title>
        <authorList>
            <person name="Hanschen E.R."/>
            <person name="Ferris P.J."/>
            <person name="Michod R.E."/>
        </authorList>
    </citation>
    <scope>NUCLEOTIDE SEQUENCE</scope>
</reference>
<feature type="transmembrane region" description="Helical" evidence="8">
    <location>
        <begin position="133"/>
        <end position="153"/>
    </location>
</feature>
<feature type="transmembrane region" description="Helical" evidence="8">
    <location>
        <begin position="759"/>
        <end position="785"/>
    </location>
</feature>
<feature type="transmembrane region" description="Helical" evidence="8">
    <location>
        <begin position="722"/>
        <end position="747"/>
    </location>
</feature>
<sequence length="853" mass="89556">MAAWAFQGVLNVGIQILLLVFSGWCFPRFGLLSADQFMNQINVLILRVGFPSLTITLLGMKVDLRDGEVWRSLAAHAVWVTLVQGVIVLYKWLRPSQGPRDAALLNLVLTANNTIIVGLPVMEATFPKEGSRLSLLSALPLFLQCIPFSITAFEMERAALADREHNAAAAATAAAVQEPPSTPQRELSGRWEAEEGGTDGGGGEGGVRHRAASDEGGDGDSDGVYGNGTREARWEGEDEKKDSAMRDRVAGQAWALGKGATAARKGRVSRRHRVASDAATCGAVETDGSSPETPRGSDISVGHVSSECTTTEKAASAAAVVHTAALALTHGSVGPVALPLPTPGSASTPSLDRQSIAHCPTSSEHPPAAEMPFSDCTATALPQPSPALVPTTQTAPLHKAPATASYDGALRARAPAADCSESTTKSSRPRAGHIDGFKTVARRRGSDPVASTVREPRGAQGRGTMGHARRSNPGVMIHTGQPQVQPQQRTRNANIQRYSMPVNWPPIMFVLDATSSPWVAAPTGNGGGNGVSYGNGITVTLASQPSPPLSTRLFSPFATANPDRSISHAVRPPVCMSVDRPSASIKSGNAAIVRASAGAMYDSTTGVIGSGAVLPLSYTACAAVGEAPPSISAMLDAKCDRAIVRAATSDMIRRRGGVWVVSWGWFRNQVRHLVRSRGWLIAWIVMKNPMLWSLLVALIINLSGLRLVLLPGAVHYRPELGWVYGTLSWASGITVPVSLFSNGVWLYGKRFGAATMKRACVILAVKLLLLGPLQLALAGACGLGAEAAMSLLLLVLCPVASASFVIASQYGHGGDIVTAVTVLGIVLLVPAALIALAVPRALGLYTYDVHRIS</sequence>
<name>A0A075M2R3_9CHLO</name>
<feature type="region of interest" description="Disordered" evidence="7">
    <location>
        <begin position="170"/>
        <end position="245"/>
    </location>
</feature>
<accession>A0A075M2R3</accession>
<dbReference type="PANTHER" id="PTHR31752">
    <property type="entry name" value="AUXIN EFFLUX CARRIER COMPONENT 1B-RELATED"/>
    <property type="match status" value="1"/>
</dbReference>
<evidence type="ECO:0000256" key="5">
    <source>
        <dbReference type="ARBA" id="ARBA00022989"/>
    </source>
</evidence>
<keyword evidence="4 8" id="KW-0812">Transmembrane</keyword>
<keyword evidence="6 8" id="KW-0472">Membrane</keyword>
<dbReference type="InterPro" id="IPR051107">
    <property type="entry name" value="Auxin_Efflux_Carrier"/>
</dbReference>
<feature type="compositionally biased region" description="Basic residues" evidence="7">
    <location>
        <begin position="264"/>
        <end position="273"/>
    </location>
</feature>
<feature type="compositionally biased region" description="Basic and acidic residues" evidence="7">
    <location>
        <begin position="230"/>
        <end position="245"/>
    </location>
</feature>
<keyword evidence="3" id="KW-0813">Transport</keyword>
<protein>
    <submittedName>
        <fullName evidence="9">Uncharacterized protein</fullName>
    </submittedName>
</protein>
<dbReference type="InterPro" id="IPR004776">
    <property type="entry name" value="Mem_transp_PIN-like"/>
</dbReference>
<evidence type="ECO:0000256" key="3">
    <source>
        <dbReference type="ARBA" id="ARBA00022448"/>
    </source>
</evidence>
<keyword evidence="5 8" id="KW-1133">Transmembrane helix</keyword>
<feature type="transmembrane region" description="Helical" evidence="8">
    <location>
        <begin position="791"/>
        <end position="810"/>
    </location>
</feature>
<dbReference type="EMBL" id="KF607039">
    <property type="protein sequence ID" value="AIF73521.1"/>
    <property type="molecule type" value="Genomic_DNA"/>
</dbReference>
<evidence type="ECO:0000256" key="6">
    <source>
        <dbReference type="ARBA" id="ARBA00023136"/>
    </source>
</evidence>